<keyword evidence="3" id="KW-1185">Reference proteome</keyword>
<sequence length="80" mass="9080">MGCLAIFLNLLFPGLGTLLFTNKRVEGFIQLFLCIINDLLIIATLGFWLLIGLFIHLGLFAWALASTINFMIERAEKKRH</sequence>
<feature type="transmembrane region" description="Helical" evidence="1">
    <location>
        <begin position="6"/>
        <end position="21"/>
    </location>
</feature>
<evidence type="ECO:0000256" key="1">
    <source>
        <dbReference type="SAM" id="Phobius"/>
    </source>
</evidence>
<keyword evidence="1" id="KW-1133">Transmembrane helix</keyword>
<evidence type="ECO:0000313" key="3">
    <source>
        <dbReference type="Proteomes" id="UP000002384"/>
    </source>
</evidence>
<feature type="transmembrane region" description="Helical" evidence="1">
    <location>
        <begin position="54"/>
        <end position="72"/>
    </location>
</feature>
<feature type="transmembrane region" description="Helical" evidence="1">
    <location>
        <begin position="28"/>
        <end position="48"/>
    </location>
</feature>
<reference evidence="3" key="1">
    <citation type="journal article" date="2011" name="MBio">
        <title>Novel metabolic attributes of the genus Cyanothece, comprising a group of unicellular nitrogen-fixing Cyanobacteria.</title>
        <authorList>
            <person name="Bandyopadhyay A."/>
            <person name="Elvitigala T."/>
            <person name="Welsh E."/>
            <person name="Stockel J."/>
            <person name="Liberton M."/>
            <person name="Min H."/>
            <person name="Sherman L.A."/>
            <person name="Pakrasi H.B."/>
        </authorList>
    </citation>
    <scope>NUCLEOTIDE SEQUENCE [LARGE SCALE GENOMIC DNA]</scope>
    <source>
        <strain evidence="3">PCC 7424</strain>
        <plasmid evidence="3">pP742402</plasmid>
    </source>
</reference>
<keyword evidence="1" id="KW-0472">Membrane</keyword>
<evidence type="ECO:0000313" key="2">
    <source>
        <dbReference type="EMBL" id="ACK73974.1"/>
    </source>
</evidence>
<gene>
    <name evidence="2" type="ordered locus">PCC7424_5396</name>
</gene>
<organism evidence="2 3">
    <name type="scientific">Gloeothece citriformis (strain PCC 7424)</name>
    <name type="common">Cyanothece sp. (strain PCC 7424)</name>
    <dbReference type="NCBI Taxonomy" id="65393"/>
    <lineage>
        <taxon>Bacteria</taxon>
        <taxon>Bacillati</taxon>
        <taxon>Cyanobacteriota</taxon>
        <taxon>Cyanophyceae</taxon>
        <taxon>Oscillatoriophycideae</taxon>
        <taxon>Chroococcales</taxon>
        <taxon>Aphanothecaceae</taxon>
        <taxon>Gloeothece</taxon>
        <taxon>Gloeothece citriformis</taxon>
    </lineage>
</organism>
<dbReference type="EMBL" id="CP001293">
    <property type="protein sequence ID" value="ACK73974.1"/>
    <property type="molecule type" value="Genomic_DNA"/>
</dbReference>
<dbReference type="AlphaFoldDB" id="B7KMF2"/>
<keyword evidence="1" id="KW-0812">Transmembrane</keyword>
<proteinExistence type="predicted"/>
<dbReference type="HOGENOM" id="CLU_2583873_0_0_3"/>
<keyword evidence="2" id="KW-0614">Plasmid</keyword>
<geneLocation type="plasmid" evidence="2 3">
    <name>pP742402</name>
</geneLocation>
<accession>B7KMF2</accession>
<dbReference type="KEGG" id="cyc:PCC7424_5396"/>
<name>B7KMF2_GLOC7</name>
<dbReference type="Proteomes" id="UP000002384">
    <property type="component" value="Plasmid pP742402"/>
</dbReference>
<protein>
    <submittedName>
        <fullName evidence="2">Uncharacterized protein</fullName>
    </submittedName>
</protein>